<comment type="caution">
    <text evidence="2">The sequence shown here is derived from an EMBL/GenBank/DDBJ whole genome shotgun (WGS) entry which is preliminary data.</text>
</comment>
<gene>
    <name evidence="2" type="ORF">IPO85_11020</name>
</gene>
<keyword evidence="1" id="KW-1133">Transmembrane helix</keyword>
<proteinExistence type="predicted"/>
<evidence type="ECO:0000313" key="3">
    <source>
        <dbReference type="Proteomes" id="UP000808349"/>
    </source>
</evidence>
<name>A0A9D7S8Q2_9BACT</name>
<accession>A0A9D7S8Q2</accession>
<reference evidence="2 3" key="1">
    <citation type="submission" date="2020-10" db="EMBL/GenBank/DDBJ databases">
        <title>Connecting structure to function with the recovery of over 1000 high-quality activated sludge metagenome-assembled genomes encoding full-length rRNA genes using long-read sequencing.</title>
        <authorList>
            <person name="Singleton C.M."/>
            <person name="Petriglieri F."/>
            <person name="Kristensen J.M."/>
            <person name="Kirkegaard R.H."/>
            <person name="Michaelsen T.Y."/>
            <person name="Andersen M.H."/>
            <person name="Karst S.M."/>
            <person name="Dueholm M.S."/>
            <person name="Nielsen P.H."/>
            <person name="Albertsen M."/>
        </authorList>
    </citation>
    <scope>NUCLEOTIDE SEQUENCE [LARGE SCALE GENOMIC DNA]</scope>
    <source>
        <strain evidence="2">Ribe_18-Q3-R11-54_BAT3C.373</strain>
    </source>
</reference>
<dbReference type="Proteomes" id="UP000808349">
    <property type="component" value="Unassembled WGS sequence"/>
</dbReference>
<sequence length="296" mass="33213">MKTNKYIGLIVSILFLSQGYKLEAQKDSVKSKEIIKLSYYNHNSVQYILIDHFNKKGKQLTPISDQTFYLYLDSIGADHKIASVITDINGKAKCFIPPSLKSIWEAKPMHMFMAAKDADAEESDADLEITKSKIEIDTATEDGVSHIIAKVMKAENNSWIAADEVELKVGIQRLGGMLSAGEEETYTTDTSGSVSVDLNKEHLPGDESGNIVLVAKVDDHEQFGNLLFDLSVPWGVPTAVDQNFFKQRTLWSTQFRTPFWLLFMAYSIVIGVWGTIFYLIFQIVKIKKIGDRTTAI</sequence>
<dbReference type="EMBL" id="JADKFW010000007">
    <property type="protein sequence ID" value="MBK9718022.1"/>
    <property type="molecule type" value="Genomic_DNA"/>
</dbReference>
<organism evidence="2 3">
    <name type="scientific">Candidatus Defluviibacterium haderslevense</name>
    <dbReference type="NCBI Taxonomy" id="2981993"/>
    <lineage>
        <taxon>Bacteria</taxon>
        <taxon>Pseudomonadati</taxon>
        <taxon>Bacteroidota</taxon>
        <taxon>Saprospiria</taxon>
        <taxon>Saprospirales</taxon>
        <taxon>Saprospiraceae</taxon>
        <taxon>Candidatus Defluviibacterium</taxon>
    </lineage>
</organism>
<dbReference type="AlphaFoldDB" id="A0A9D7S8Q2"/>
<protein>
    <submittedName>
        <fullName evidence="2">Uncharacterized protein</fullName>
    </submittedName>
</protein>
<evidence type="ECO:0000256" key="1">
    <source>
        <dbReference type="SAM" id="Phobius"/>
    </source>
</evidence>
<keyword evidence="1" id="KW-0472">Membrane</keyword>
<keyword evidence="1" id="KW-0812">Transmembrane</keyword>
<feature type="transmembrane region" description="Helical" evidence="1">
    <location>
        <begin position="259"/>
        <end position="281"/>
    </location>
</feature>
<evidence type="ECO:0000313" key="2">
    <source>
        <dbReference type="EMBL" id="MBK9718022.1"/>
    </source>
</evidence>